<protein>
    <submittedName>
        <fullName evidence="2">MBL fold metallo-hydrolase</fullName>
    </submittedName>
</protein>
<evidence type="ECO:0000259" key="1">
    <source>
        <dbReference type="SMART" id="SM00849"/>
    </source>
</evidence>
<gene>
    <name evidence="2" type="ORF">G3N55_07790</name>
</gene>
<organism evidence="2 3">
    <name type="scientific">Dissulfurirhabdus thermomarina</name>
    <dbReference type="NCBI Taxonomy" id="1765737"/>
    <lineage>
        <taxon>Bacteria</taxon>
        <taxon>Deltaproteobacteria</taxon>
        <taxon>Dissulfurirhabdaceae</taxon>
        <taxon>Dissulfurirhabdus</taxon>
    </lineage>
</organism>
<dbReference type="GO" id="GO:0042781">
    <property type="term" value="F:3'-tRNA processing endoribonuclease activity"/>
    <property type="evidence" value="ECO:0007669"/>
    <property type="project" value="TreeGrafter"/>
</dbReference>
<evidence type="ECO:0000313" key="3">
    <source>
        <dbReference type="Proteomes" id="UP000469346"/>
    </source>
</evidence>
<dbReference type="PANTHER" id="PTHR46018:SF2">
    <property type="entry name" value="ZINC PHOSPHODIESTERASE ELAC PROTEIN 1"/>
    <property type="match status" value="1"/>
</dbReference>
<dbReference type="CDD" id="cd16272">
    <property type="entry name" value="RNaseZ_MBL-fold"/>
    <property type="match status" value="1"/>
</dbReference>
<dbReference type="AlphaFoldDB" id="A0A6N9TN74"/>
<proteinExistence type="predicted"/>
<evidence type="ECO:0000313" key="2">
    <source>
        <dbReference type="EMBL" id="NDY42741.1"/>
    </source>
</evidence>
<dbReference type="InterPro" id="IPR001279">
    <property type="entry name" value="Metallo-B-lactamas"/>
</dbReference>
<dbReference type="Proteomes" id="UP000469346">
    <property type="component" value="Unassembled WGS sequence"/>
</dbReference>
<dbReference type="Gene3D" id="3.60.15.10">
    <property type="entry name" value="Ribonuclease Z/Hydroxyacylglutathione hydrolase-like"/>
    <property type="match status" value="1"/>
</dbReference>
<dbReference type="PANTHER" id="PTHR46018">
    <property type="entry name" value="ZINC PHOSPHODIESTERASE ELAC PROTEIN 1"/>
    <property type="match status" value="1"/>
</dbReference>
<dbReference type="SMART" id="SM00849">
    <property type="entry name" value="Lactamase_B"/>
    <property type="match status" value="1"/>
</dbReference>
<dbReference type="RefSeq" id="WP_163298874.1">
    <property type="nucleotide sequence ID" value="NZ_JAAGRR010000081.1"/>
</dbReference>
<accession>A0A6N9TN74</accession>
<dbReference type="SUPFAM" id="SSF56281">
    <property type="entry name" value="Metallo-hydrolase/oxidoreductase"/>
    <property type="match status" value="1"/>
</dbReference>
<name>A0A6N9TN74_DISTH</name>
<keyword evidence="3" id="KW-1185">Reference proteome</keyword>
<feature type="domain" description="Metallo-beta-lactamase" evidence="1">
    <location>
        <begin position="23"/>
        <end position="226"/>
    </location>
</feature>
<comment type="caution">
    <text evidence="2">The sequence shown here is derived from an EMBL/GenBank/DDBJ whole genome shotgun (WGS) entry which is preliminary data.</text>
</comment>
<keyword evidence="2" id="KW-0378">Hydrolase</keyword>
<sequence length="259" mass="27390">MGGDLLELIILGSGTCVPSLRRAGPAVCLRAGGRTLLVDAAAGTLRQLVRAGVAHDQVDAVLFTHLHPDHVGEFVPFLFAMKYAPGYQREAPVTVLAARGFSAFYGHLQAAFGRWVEPGPGRLEVRELPVSGPAETELGPLRVCSGPTRHTPMSLGYRVETPAGRSVVFSGDTDVSPELVALAAGADIFVCECAAPEGHKVEGHLTPSEAGRMAAEAGVGRLVLTHFYPECDAHDLVTPCARFYDGPILVAEDFLRLAA</sequence>
<reference evidence="2 3" key="1">
    <citation type="submission" date="2020-02" db="EMBL/GenBank/DDBJ databases">
        <title>Comparative genomics of sulfur disproportionating microorganisms.</title>
        <authorList>
            <person name="Ward L.M."/>
            <person name="Bertran E."/>
            <person name="Johnston D.T."/>
        </authorList>
    </citation>
    <scope>NUCLEOTIDE SEQUENCE [LARGE SCALE GENOMIC DNA]</scope>
    <source>
        <strain evidence="2 3">DSM 100025</strain>
    </source>
</reference>
<dbReference type="EMBL" id="JAAGRR010000081">
    <property type="protein sequence ID" value="NDY42741.1"/>
    <property type="molecule type" value="Genomic_DNA"/>
</dbReference>
<dbReference type="InterPro" id="IPR036866">
    <property type="entry name" value="RibonucZ/Hydroxyglut_hydro"/>
</dbReference>
<dbReference type="Pfam" id="PF12706">
    <property type="entry name" value="Lactamase_B_2"/>
    <property type="match status" value="1"/>
</dbReference>